<feature type="transmembrane region" description="Helical" evidence="2">
    <location>
        <begin position="98"/>
        <end position="117"/>
    </location>
</feature>
<evidence type="ECO:0000313" key="3">
    <source>
        <dbReference type="EMBL" id="QNN43734.1"/>
    </source>
</evidence>
<feature type="transmembrane region" description="Helical" evidence="2">
    <location>
        <begin position="68"/>
        <end position="86"/>
    </location>
</feature>
<feature type="transmembrane region" description="Helical" evidence="2">
    <location>
        <begin position="299"/>
        <end position="321"/>
    </location>
</feature>
<dbReference type="AlphaFoldDB" id="A0A7G9QK59"/>
<keyword evidence="2" id="KW-0812">Transmembrane</keyword>
<dbReference type="RefSeq" id="WP_187594198.1">
    <property type="nucleotide sequence ID" value="NZ_CP060723.1"/>
</dbReference>
<keyword evidence="2" id="KW-1133">Transmembrane helix</keyword>
<dbReference type="EMBL" id="CP060723">
    <property type="protein sequence ID" value="QNN43734.1"/>
    <property type="molecule type" value="Genomic_DNA"/>
</dbReference>
<reference evidence="3 4" key="1">
    <citation type="submission" date="2020-08" db="EMBL/GenBank/DDBJ databases">
        <title>Genome sequence of Pedobacter roseus KACC 11594T.</title>
        <authorList>
            <person name="Hyun D.-W."/>
            <person name="Bae J.-W."/>
        </authorList>
    </citation>
    <scope>NUCLEOTIDE SEQUENCE [LARGE SCALE GENOMIC DNA]</scope>
    <source>
        <strain evidence="3 4">KACC 11594</strain>
    </source>
</reference>
<accession>A0A7G9QK59</accession>
<keyword evidence="4" id="KW-1185">Reference proteome</keyword>
<feature type="coiled-coil region" evidence="1">
    <location>
        <begin position="260"/>
        <end position="298"/>
    </location>
</feature>
<protein>
    <submittedName>
        <fullName evidence="3">Uncharacterized protein</fullName>
    </submittedName>
</protein>
<keyword evidence="2" id="KW-0472">Membrane</keyword>
<sequence>MDHKVHTLRDKSAIGFISRLSWSAIIAGVFIAIAVQLLLSFLGLGIGFGSINPLDEAKPFSGLGTGALIWWIVTMLISVFTGGWVAGWFSNHVQKTDLILHGLLTWCLLTFLNMYLITSSVGKIVGGVGTVITKGFSLAGEGIKAAAPEAGDLIKDQLGVDGNTFGKMKKEAELLLKQTEKKELQPKVLNKKLDQASNQGESTGKAVLENPQEAQQKIDELFSKLFSQNDSTFSAVDQEALVNIVKNRTGKSQAESQQIVENWVSTLKTAKVKIKEVKAEAEQKARKIGDEMASALSKFAILSFIGMVLGAVIASFGAILASKKRVMVAEHVIRSEETI</sequence>
<organism evidence="3 4">
    <name type="scientific">Pedobacter roseus</name>
    <dbReference type="NCBI Taxonomy" id="336820"/>
    <lineage>
        <taxon>Bacteria</taxon>
        <taxon>Pseudomonadati</taxon>
        <taxon>Bacteroidota</taxon>
        <taxon>Sphingobacteriia</taxon>
        <taxon>Sphingobacteriales</taxon>
        <taxon>Sphingobacteriaceae</taxon>
        <taxon>Pedobacter</taxon>
    </lineage>
</organism>
<proteinExistence type="predicted"/>
<evidence type="ECO:0000256" key="1">
    <source>
        <dbReference type="SAM" id="Coils"/>
    </source>
</evidence>
<gene>
    <name evidence="3" type="ORF">H9L23_06505</name>
</gene>
<dbReference type="KEGG" id="proe:H9L23_06505"/>
<evidence type="ECO:0000313" key="4">
    <source>
        <dbReference type="Proteomes" id="UP000515806"/>
    </source>
</evidence>
<keyword evidence="1" id="KW-0175">Coiled coil</keyword>
<dbReference type="Proteomes" id="UP000515806">
    <property type="component" value="Chromosome"/>
</dbReference>
<evidence type="ECO:0000256" key="2">
    <source>
        <dbReference type="SAM" id="Phobius"/>
    </source>
</evidence>
<name>A0A7G9QK59_9SPHI</name>
<feature type="transmembrane region" description="Helical" evidence="2">
    <location>
        <begin position="20"/>
        <end position="48"/>
    </location>
</feature>